<proteinExistence type="predicted"/>
<evidence type="ECO:0000256" key="1">
    <source>
        <dbReference type="SAM" id="Phobius"/>
    </source>
</evidence>
<protein>
    <recommendedName>
        <fullName evidence="4">Transmembrane protein</fullName>
    </recommendedName>
</protein>
<reference evidence="2 3" key="1">
    <citation type="journal article" date="2020" name="Mol. Biol. Evol.">
        <title>Distinct Expression and Methylation Patterns for Genes with Different Fates following a Single Whole-Genome Duplication in Flowering Plants.</title>
        <authorList>
            <person name="Shi T."/>
            <person name="Rahmani R.S."/>
            <person name="Gugger P.F."/>
            <person name="Wang M."/>
            <person name="Li H."/>
            <person name="Zhang Y."/>
            <person name="Li Z."/>
            <person name="Wang Q."/>
            <person name="Van de Peer Y."/>
            <person name="Marchal K."/>
            <person name="Chen J."/>
        </authorList>
    </citation>
    <scope>NUCLEOTIDE SEQUENCE [LARGE SCALE GENOMIC DNA]</scope>
    <source>
        <tissue evidence="2">Leaf</tissue>
    </source>
</reference>
<comment type="caution">
    <text evidence="2">The sequence shown here is derived from an EMBL/GenBank/DDBJ whole genome shotgun (WGS) entry which is preliminary data.</text>
</comment>
<dbReference type="Proteomes" id="UP000607653">
    <property type="component" value="Unassembled WGS sequence"/>
</dbReference>
<dbReference type="EMBL" id="DUZY01000001">
    <property type="protein sequence ID" value="DAD22872.1"/>
    <property type="molecule type" value="Genomic_DNA"/>
</dbReference>
<dbReference type="AlphaFoldDB" id="A0A822XS94"/>
<accession>A0A822XS94</accession>
<feature type="transmembrane region" description="Helical" evidence="1">
    <location>
        <begin position="24"/>
        <end position="44"/>
    </location>
</feature>
<evidence type="ECO:0000313" key="2">
    <source>
        <dbReference type="EMBL" id="DAD22872.1"/>
    </source>
</evidence>
<evidence type="ECO:0008006" key="4">
    <source>
        <dbReference type="Google" id="ProtNLM"/>
    </source>
</evidence>
<keyword evidence="1" id="KW-1133">Transmembrane helix</keyword>
<keyword evidence="1" id="KW-0812">Transmembrane</keyword>
<evidence type="ECO:0000313" key="3">
    <source>
        <dbReference type="Proteomes" id="UP000607653"/>
    </source>
</evidence>
<organism evidence="2 3">
    <name type="scientific">Nelumbo nucifera</name>
    <name type="common">Sacred lotus</name>
    <dbReference type="NCBI Taxonomy" id="4432"/>
    <lineage>
        <taxon>Eukaryota</taxon>
        <taxon>Viridiplantae</taxon>
        <taxon>Streptophyta</taxon>
        <taxon>Embryophyta</taxon>
        <taxon>Tracheophyta</taxon>
        <taxon>Spermatophyta</taxon>
        <taxon>Magnoliopsida</taxon>
        <taxon>Proteales</taxon>
        <taxon>Nelumbonaceae</taxon>
        <taxon>Nelumbo</taxon>
    </lineage>
</organism>
<keyword evidence="1" id="KW-0472">Membrane</keyword>
<name>A0A822XS94_NELNU</name>
<gene>
    <name evidence="2" type="ORF">HUJ06_024335</name>
</gene>
<sequence>MAHSLRLEKRDNKVIKQQERIQKLFWRNIILFSVFSFFFARRVWLLCGRDFLEARRRKEGKVSSFVRLRASSGKGRM</sequence>
<keyword evidence="3" id="KW-1185">Reference proteome</keyword>